<keyword evidence="2" id="KW-1185">Reference proteome</keyword>
<evidence type="ECO:0000313" key="2">
    <source>
        <dbReference type="Proteomes" id="UP000249524"/>
    </source>
</evidence>
<comment type="caution">
    <text evidence="1">The sequence shown here is derived from an EMBL/GenBank/DDBJ whole genome shotgun (WGS) entry which is preliminary data.</text>
</comment>
<name>A0A328BNT1_9CAUL</name>
<dbReference type="AlphaFoldDB" id="A0A328BNT1"/>
<proteinExistence type="predicted"/>
<organism evidence="1 2">
    <name type="scientific">Phenylobacterium kunshanense</name>
    <dbReference type="NCBI Taxonomy" id="1445034"/>
    <lineage>
        <taxon>Bacteria</taxon>
        <taxon>Pseudomonadati</taxon>
        <taxon>Pseudomonadota</taxon>
        <taxon>Alphaproteobacteria</taxon>
        <taxon>Caulobacterales</taxon>
        <taxon>Caulobacteraceae</taxon>
        <taxon>Phenylobacterium</taxon>
    </lineage>
</organism>
<dbReference type="Proteomes" id="UP000249524">
    <property type="component" value="Unassembled WGS sequence"/>
</dbReference>
<dbReference type="RefSeq" id="WP_111274255.1">
    <property type="nucleotide sequence ID" value="NZ_QFYS01000001.1"/>
</dbReference>
<dbReference type="OrthoDB" id="10018671at2"/>
<accession>A0A328BNT1</accession>
<reference evidence="1 2" key="1">
    <citation type="submission" date="2018-05" db="EMBL/GenBank/DDBJ databases">
        <authorList>
            <person name="Lanie J.A."/>
            <person name="Ng W.-L."/>
            <person name="Kazmierczak K.M."/>
            <person name="Andrzejewski T.M."/>
            <person name="Davidsen T.M."/>
            <person name="Wayne K.J."/>
            <person name="Tettelin H."/>
            <person name="Glass J.I."/>
            <person name="Rusch D."/>
            <person name="Podicherti R."/>
            <person name="Tsui H.-C.T."/>
            <person name="Winkler M.E."/>
        </authorList>
    </citation>
    <scope>NUCLEOTIDE SEQUENCE [LARGE SCALE GENOMIC DNA]</scope>
    <source>
        <strain evidence="1 2">BUT-10</strain>
    </source>
</reference>
<evidence type="ECO:0000313" key="1">
    <source>
        <dbReference type="EMBL" id="RAK68763.1"/>
    </source>
</evidence>
<protein>
    <submittedName>
        <fullName evidence="1">Uncharacterized protein</fullName>
    </submittedName>
</protein>
<gene>
    <name evidence="1" type="ORF">DJ019_01770</name>
</gene>
<dbReference type="EMBL" id="QFYS01000001">
    <property type="protein sequence ID" value="RAK68763.1"/>
    <property type="molecule type" value="Genomic_DNA"/>
</dbReference>
<sequence>MTNEAEGLDLDALEKVARDATPGSWEYRAVFPYDWGWVTDGDGAFIAQIKDPRVFGGALDMHRADKTDPWAANATHVSTFDPPTVLRLLAALRAQAERVRVLEGDANRWRALMRCGRIQMQGSSGVDPNTGERNGNNVHFGAEFWPERHDKYPDLIEGHDRSTAWGKACLVALVDAIMEQEAARALLPATQAEGEKP</sequence>